<dbReference type="OMA" id="RCILCES"/>
<dbReference type="GeneID" id="14891805"/>
<keyword evidence="1" id="KW-0812">Transmembrane</keyword>
<evidence type="ECO:0000313" key="3">
    <source>
        <dbReference type="EMBL" id="ELP92820.1"/>
    </source>
</evidence>
<protein>
    <submittedName>
        <fullName evidence="3">Protein kinase, putative</fullName>
    </submittedName>
</protein>
<proteinExistence type="predicted"/>
<dbReference type="PROSITE" id="PS50011">
    <property type="entry name" value="PROTEIN_KINASE_DOM"/>
    <property type="match status" value="1"/>
</dbReference>
<dbReference type="KEGG" id="eiv:EIN_003330"/>
<dbReference type="Proteomes" id="UP000014680">
    <property type="component" value="Unassembled WGS sequence"/>
</dbReference>
<dbReference type="PANTHER" id="PTHR45756">
    <property type="entry name" value="PALMITOYLTRANSFERASE"/>
    <property type="match status" value="1"/>
</dbReference>
<dbReference type="OrthoDB" id="32729at2759"/>
<dbReference type="InterPro" id="IPR001245">
    <property type="entry name" value="Ser-Thr/Tyr_kinase_cat_dom"/>
</dbReference>
<dbReference type="PROSITE" id="PS00108">
    <property type="entry name" value="PROTEIN_KINASE_ST"/>
    <property type="match status" value="1"/>
</dbReference>
<feature type="non-terminal residue" evidence="3">
    <location>
        <position position="1"/>
    </location>
</feature>
<dbReference type="PANTHER" id="PTHR45756:SF1">
    <property type="entry name" value="PROTEIN KINASE DOMAIN CONTAINING PROTEIN"/>
    <property type="match status" value="1"/>
</dbReference>
<accession>A0A0A1UFP2</accession>
<evidence type="ECO:0000259" key="2">
    <source>
        <dbReference type="PROSITE" id="PS50011"/>
    </source>
</evidence>
<dbReference type="GO" id="GO:0005524">
    <property type="term" value="F:ATP binding"/>
    <property type="evidence" value="ECO:0007669"/>
    <property type="project" value="InterPro"/>
</dbReference>
<dbReference type="Gene3D" id="2.10.220.10">
    <property type="entry name" value="Hormone Receptor, Insulin-like Growth Factor Receptor 1, Chain A, domain 2"/>
    <property type="match status" value="2"/>
</dbReference>
<dbReference type="GO" id="GO:0004672">
    <property type="term" value="F:protein kinase activity"/>
    <property type="evidence" value="ECO:0007669"/>
    <property type="project" value="InterPro"/>
</dbReference>
<feature type="transmembrane region" description="Helical" evidence="1">
    <location>
        <begin position="606"/>
        <end position="636"/>
    </location>
</feature>
<keyword evidence="3" id="KW-0808">Transferase</keyword>
<reference evidence="3 4" key="1">
    <citation type="submission" date="2012-10" db="EMBL/GenBank/DDBJ databases">
        <authorList>
            <person name="Zafar N."/>
            <person name="Inman J."/>
            <person name="Hall N."/>
            <person name="Lorenzi H."/>
            <person name="Caler E."/>
        </authorList>
    </citation>
    <scope>NUCLEOTIDE SEQUENCE [LARGE SCALE GENOMIC DNA]</scope>
    <source>
        <strain evidence="3 4">IP1</strain>
    </source>
</reference>
<keyword evidence="3" id="KW-0418">Kinase</keyword>
<evidence type="ECO:0000256" key="1">
    <source>
        <dbReference type="SAM" id="Phobius"/>
    </source>
</evidence>
<dbReference type="VEuPathDB" id="AmoebaDB:EIN_003330"/>
<sequence>TIYIETNEVIQNIGFNGTFNQNVKTLKFTKINEYNTNFKDSNTANVIYITNESINNNNISVSNKKFKLLVGEKYGLKGTNNITTQMNDVVFNDKQNCTALFIDKTDISCKYCKNSYLLDNQCKNYDNNCMLSTTQTNVTTKVCESCPDSYYFYKNKCFECSNGCLKCVKEGCVLCDTGYLLVQQNGVDICESPNNTILAKHNLIMKCEEGYYSRYAECVKCDSNCLACVDESICTICKNKYILQNKKCELQSNAFLTDNTNIVLCSQGFYYNVENLRCEQCKNKYGESCEKCTPTNCEKCEDSVYTKNNLCENETTTGCTSNDNVYCTACNSTNKFIDKNGVCVYSINCDISNKNGKCVTCENTYVISEDSTCKSNEFKDIHCSIFNSEQDRCILCESNYYLSNLTCEKCTSNCVYCASQDVCLICSSLYSLQNGSCFITSNNETHCKIVIEGSSKCALCENSFFRNDKGECEKCIDNCLFCNQKSTCITCNENTFLLTNSTQCIQFDELENCEVKSKFGCQKCVDGFYVSNQFCNKCDTLTTFCEKCDIMGICTSCSSKYILLNNKCLSMEEVKHCVEVKSSKCVKCDFWYETGVTQTSCDKHAVWWIILIIVILLLILFVIITLLILYTVYYILEKRKVHDLQKKTCLFSMNSSNINFVKLQNSFISVNKTEIVFESENDTLIDVDCESRELICVGNTSHHTIKVQFTFKTSNVKYQIRSEPQVIAIPKGKAVEFEVFIMPLCSTNIDDEITLFAVDMKKGENFQFPLKISAQTKMTTRLDFDELIEEKEIGHGSFGIVYKGDFIVHFYGAVLIPNKVCMVTEFAAFGSLQDLIKKLPKTSNKNHYTKTSVINNEKKSIKYCEDEIQNEIERLEEDERKGATFDNEKNLVLNDENKQIENKNHYQKTSVINQEKKMKEHETIDLNDNTKNENINENCVTEKLRIKFLLDAAKGVFYLHENGILHRDIKPDNILVFSMDVNERVNAKLTDFGSSRNINLLMTNMTFTKGVGTPKYMAPEILNKEKYKKSADIFSFGVTMYECLAWCESYSKEDFRYPWDIVDYVMSGKRQGKPSCVSEEVFDVVSGAWEQLPENRSSADKIVKQLDVEYNKAKNN</sequence>
<dbReference type="InterPro" id="IPR000719">
    <property type="entry name" value="Prot_kinase_dom"/>
</dbReference>
<keyword evidence="1" id="KW-0472">Membrane</keyword>
<dbReference type="InterPro" id="IPR008271">
    <property type="entry name" value="Ser/Thr_kinase_AS"/>
</dbReference>
<dbReference type="SUPFAM" id="SSF57184">
    <property type="entry name" value="Growth factor receptor domain"/>
    <property type="match status" value="4"/>
</dbReference>
<gene>
    <name evidence="3" type="ORF">EIN_003330</name>
</gene>
<dbReference type="Pfam" id="PF07714">
    <property type="entry name" value="PK_Tyr_Ser-Thr"/>
    <property type="match status" value="1"/>
</dbReference>
<dbReference type="InterPro" id="IPR009030">
    <property type="entry name" value="Growth_fac_rcpt_cys_sf"/>
</dbReference>
<evidence type="ECO:0000313" key="4">
    <source>
        <dbReference type="Proteomes" id="UP000014680"/>
    </source>
</evidence>
<dbReference type="EMBL" id="KB206326">
    <property type="protein sequence ID" value="ELP92820.1"/>
    <property type="molecule type" value="Genomic_DNA"/>
</dbReference>
<dbReference type="InterPro" id="IPR053215">
    <property type="entry name" value="TKL_Ser/Thr_kinase"/>
</dbReference>
<name>A0A0A1UFP2_ENTIV</name>
<dbReference type="AlphaFoldDB" id="A0A0A1UFP2"/>
<keyword evidence="1" id="KW-1133">Transmembrane helix</keyword>
<keyword evidence="4" id="KW-1185">Reference proteome</keyword>
<dbReference type="InterPro" id="IPR011009">
    <property type="entry name" value="Kinase-like_dom_sf"/>
</dbReference>
<dbReference type="SUPFAM" id="SSF56112">
    <property type="entry name" value="Protein kinase-like (PK-like)"/>
    <property type="match status" value="1"/>
</dbReference>
<dbReference type="SMART" id="SM00261">
    <property type="entry name" value="FU"/>
    <property type="match status" value="5"/>
</dbReference>
<dbReference type="Gene3D" id="1.10.510.10">
    <property type="entry name" value="Transferase(Phosphotransferase) domain 1"/>
    <property type="match status" value="2"/>
</dbReference>
<dbReference type="SMART" id="SM00220">
    <property type="entry name" value="S_TKc"/>
    <property type="match status" value="1"/>
</dbReference>
<organism evidence="3 4">
    <name type="scientific">Entamoeba invadens IP1</name>
    <dbReference type="NCBI Taxonomy" id="370355"/>
    <lineage>
        <taxon>Eukaryota</taxon>
        <taxon>Amoebozoa</taxon>
        <taxon>Evosea</taxon>
        <taxon>Archamoebae</taxon>
        <taxon>Mastigamoebida</taxon>
        <taxon>Entamoebidae</taxon>
        <taxon>Entamoeba</taxon>
    </lineage>
</organism>
<feature type="domain" description="Protein kinase" evidence="2">
    <location>
        <begin position="787"/>
        <end position="1108"/>
    </location>
</feature>
<dbReference type="InterPro" id="IPR006212">
    <property type="entry name" value="Furin_repeat"/>
</dbReference>
<dbReference type="RefSeq" id="XP_004259591.1">
    <property type="nucleotide sequence ID" value="XM_004259543.1"/>
</dbReference>